<keyword evidence="2" id="KW-1185">Reference proteome</keyword>
<dbReference type="EMBL" id="CP002551">
    <property type="protein sequence ID" value="ADZ09176.1"/>
    <property type="molecule type" value="Genomic_DNA"/>
</dbReference>
<protein>
    <submittedName>
        <fullName evidence="1">Pseudomurein-binding repeat-containing protein</fullName>
    </submittedName>
</protein>
<sequence length="391" mass="42379" precursor="true">MINKKMVSVLIGLLMIVSIGASAATSTTGNYSVSQIGQSSGNVKNYVETQNSLPSKVSVGNKNVTTAQFLYLMTSATSNLAKNNKNSIYFKNVSNPTSPSETFKGGTIDKNTYLSMASSVNSYIAKYGKAPNYVTTAQGTIKYQSMVYMYSKIMNYYKINNKLPTSVTLKSWYAQTLGPAATVNATSGFFKTSAVLGSTSYGKVLRLSPIGTGTNKVAIIIGVHPLEVQTHIAMLNAIYAMSKSLKNVQITIFDVIVYNGDNYDTGRSQGQTLASKYVVPNIGTSYKLVMDVHGNTGRGEEVYSGYPNFVFAPLQDSKSNSYASKIASSQYTTGLINHYVKGTSPIYVTIPIAKKGIPTIVYEQYVNQANYAKVMYLHAVEVLKSINSIFA</sequence>
<evidence type="ECO:0000313" key="2">
    <source>
        <dbReference type="Proteomes" id="UP000007490"/>
    </source>
</evidence>
<gene>
    <name evidence="1" type="ordered locus">Metbo_0929</name>
</gene>
<name>F0TC25_METLA</name>
<dbReference type="KEGG" id="mel:Metbo_0929"/>
<dbReference type="Pfam" id="PF09373">
    <property type="entry name" value="PMBR"/>
    <property type="match status" value="1"/>
</dbReference>
<organism evidence="1 2">
    <name type="scientific">Methanobacterium lacus (strain AL-21)</name>
    <dbReference type="NCBI Taxonomy" id="877455"/>
    <lineage>
        <taxon>Archaea</taxon>
        <taxon>Methanobacteriati</taxon>
        <taxon>Methanobacteriota</taxon>
        <taxon>Methanomada group</taxon>
        <taxon>Methanobacteria</taxon>
        <taxon>Methanobacteriales</taxon>
        <taxon>Methanobacteriaceae</taxon>
        <taxon>Methanobacterium</taxon>
    </lineage>
</organism>
<reference evidence="2" key="1">
    <citation type="submission" date="2011-02" db="EMBL/GenBank/DDBJ databases">
        <title>Complete sequence of Methanobacterium sp. AL-21.</title>
        <authorList>
            <consortium name="US DOE Joint Genome Institute"/>
            <person name="Lucas S."/>
            <person name="Copeland A."/>
            <person name="Lapidus A."/>
            <person name="Cheng J.-F."/>
            <person name="Goodwin L."/>
            <person name="Pitluck S."/>
            <person name="Chertkov O."/>
            <person name="Detter J.C."/>
            <person name="Han C."/>
            <person name="Tapia R."/>
            <person name="Land M."/>
            <person name="Hauser L."/>
            <person name="Kyrpides N."/>
            <person name="Ivanova N."/>
            <person name="Mikhailova N."/>
            <person name="Pagani I."/>
            <person name="Cadillo-Quiroz H."/>
            <person name="Imachi H."/>
            <person name="Zinder S."/>
            <person name="Liu W."/>
            <person name="Woyke T."/>
        </authorList>
    </citation>
    <scope>NUCLEOTIDE SEQUENCE [LARGE SCALE GENOMIC DNA]</scope>
    <source>
        <strain evidence="2">AL-21</strain>
    </source>
</reference>
<reference evidence="1 2" key="2">
    <citation type="journal article" date="2014" name="Int. J. Syst. Evol. Microbiol.">
        <title>Methanobacterium paludis sp. nov. and a novel strain of Methanobacterium lacus isolated from northern peatlands.</title>
        <authorList>
            <person name="Cadillo-Quiroz H."/>
            <person name="Brauer S.L."/>
            <person name="Goodson N."/>
            <person name="Yavitt J.B."/>
            <person name="Zinder S.H."/>
        </authorList>
    </citation>
    <scope>NUCLEOTIDE SEQUENCE [LARGE SCALE GENOMIC DNA]</scope>
    <source>
        <strain evidence="1 2">AL-21</strain>
    </source>
</reference>
<dbReference type="AlphaFoldDB" id="F0TC25"/>
<evidence type="ECO:0000313" key="1">
    <source>
        <dbReference type="EMBL" id="ADZ09176.1"/>
    </source>
</evidence>
<dbReference type="HOGENOM" id="CLU_705173_0_0_2"/>
<dbReference type="InterPro" id="IPR018975">
    <property type="entry name" value="Pseudomurein-binding_repeat"/>
</dbReference>
<dbReference type="GeneID" id="10277378"/>
<dbReference type="eggNOG" id="arCOG03946">
    <property type="taxonomic scope" value="Archaea"/>
</dbReference>
<dbReference type="Proteomes" id="UP000007490">
    <property type="component" value="Chromosome"/>
</dbReference>
<dbReference type="eggNOG" id="arCOG06479">
    <property type="taxonomic scope" value="Archaea"/>
</dbReference>
<proteinExistence type="predicted"/>
<accession>F0TC25</accession>
<dbReference type="RefSeq" id="WP_013644527.1">
    <property type="nucleotide sequence ID" value="NC_015216.1"/>
</dbReference>
<dbReference type="OrthoDB" id="75202at2157"/>